<evidence type="ECO:0000313" key="4">
    <source>
        <dbReference type="Proteomes" id="UP000256328"/>
    </source>
</evidence>
<dbReference type="OrthoDB" id="3364132at2759"/>
<name>A0A3D8SNM1_9HELO</name>
<sequence length="375" mass="41988">MGATSVLQARQRTLKLKCMLWLFLLSFLFPLSSFSIFTTSYSPLFNTLHLHYDLRQISETKTGTRSLADKVLLEVIWCINTPLVTSDCTFPHDFFRLLLITLTGCAFRMVGIDKLPGVTVTVHVDGNPLEEYQDETGDDETKSKAVLRYIEAENDKEFIVVINAQPELQAELSSDSGYSGEEIRAEAKRLAAVGEIVIVVLRCSNLCQTGRSVSEKELKTEITGKVHEKALKGKAASHGTRLGTARRIKPGIHYSSTWIDSLEDPFATIRFRYRSKEALKKLRIIKRTPSPDPDSRLESPEIFESISMEQRQNIEEYIAKKLKVHTSIMIESISHGLPNTGQGQAGDTGCIDFQSPRKRSKKTSGKITIDLTSDS</sequence>
<accession>A0A3D8SNM1</accession>
<dbReference type="InterPro" id="IPR057678">
    <property type="entry name" value="DUF7918"/>
</dbReference>
<keyword evidence="4" id="KW-1185">Reference proteome</keyword>
<dbReference type="PANTHER" id="PTHR36223">
    <property type="entry name" value="BETA-LACTAMASE-TYPE TRANSPEPTIDASE FOLD DOMAIN CONTAINING PROTEIN"/>
    <property type="match status" value="1"/>
</dbReference>
<feature type="domain" description="DUF7918" evidence="2">
    <location>
        <begin position="171"/>
        <end position="288"/>
    </location>
</feature>
<evidence type="ECO:0000256" key="1">
    <source>
        <dbReference type="SAM" id="MobiDB-lite"/>
    </source>
</evidence>
<organism evidence="3 4">
    <name type="scientific">Coleophoma crateriformis</name>
    <dbReference type="NCBI Taxonomy" id="565419"/>
    <lineage>
        <taxon>Eukaryota</taxon>
        <taxon>Fungi</taxon>
        <taxon>Dikarya</taxon>
        <taxon>Ascomycota</taxon>
        <taxon>Pezizomycotina</taxon>
        <taxon>Leotiomycetes</taxon>
        <taxon>Helotiales</taxon>
        <taxon>Dermateaceae</taxon>
        <taxon>Coleophoma</taxon>
    </lineage>
</organism>
<feature type="region of interest" description="Disordered" evidence="1">
    <location>
        <begin position="335"/>
        <end position="375"/>
    </location>
</feature>
<reference evidence="3 4" key="1">
    <citation type="journal article" date="2018" name="IMA Fungus">
        <title>IMA Genome-F 9: Draft genome sequence of Annulohypoxylon stygium, Aspergillus mulundensis, Berkeleyomyces basicola (syn. Thielaviopsis basicola), Ceratocystis smalleyi, two Cercospora beticola strains, Coleophoma cylindrospora, Fusarium fracticaudum, Phialophora cf. hyalina, and Morchella septimelata.</title>
        <authorList>
            <person name="Wingfield B.D."/>
            <person name="Bills G.F."/>
            <person name="Dong Y."/>
            <person name="Huang W."/>
            <person name="Nel W.J."/>
            <person name="Swalarsk-Parry B.S."/>
            <person name="Vaghefi N."/>
            <person name="Wilken P.M."/>
            <person name="An Z."/>
            <person name="de Beer Z.W."/>
            <person name="De Vos L."/>
            <person name="Chen L."/>
            <person name="Duong T.A."/>
            <person name="Gao Y."/>
            <person name="Hammerbacher A."/>
            <person name="Kikkert J.R."/>
            <person name="Li Y."/>
            <person name="Li H."/>
            <person name="Li K."/>
            <person name="Li Q."/>
            <person name="Liu X."/>
            <person name="Ma X."/>
            <person name="Naidoo K."/>
            <person name="Pethybridge S.J."/>
            <person name="Sun J."/>
            <person name="Steenkamp E.T."/>
            <person name="van der Nest M.A."/>
            <person name="van Wyk S."/>
            <person name="Wingfield M.J."/>
            <person name="Xiong C."/>
            <person name="Yue Q."/>
            <person name="Zhang X."/>
        </authorList>
    </citation>
    <scope>NUCLEOTIDE SEQUENCE [LARGE SCALE GENOMIC DNA]</scope>
    <source>
        <strain evidence="3 4">BP5796</strain>
    </source>
</reference>
<proteinExistence type="predicted"/>
<dbReference type="Pfam" id="PF25534">
    <property type="entry name" value="DUF7918"/>
    <property type="match status" value="1"/>
</dbReference>
<dbReference type="Proteomes" id="UP000256328">
    <property type="component" value="Unassembled WGS sequence"/>
</dbReference>
<dbReference type="PANTHER" id="PTHR36223:SF1">
    <property type="entry name" value="TRANSCRIPTION ELONGATION FACTOR EAF N-TERMINAL DOMAIN-CONTAINING PROTEIN"/>
    <property type="match status" value="1"/>
</dbReference>
<comment type="caution">
    <text evidence="3">The sequence shown here is derived from an EMBL/GenBank/DDBJ whole genome shotgun (WGS) entry which is preliminary data.</text>
</comment>
<evidence type="ECO:0000259" key="2">
    <source>
        <dbReference type="Pfam" id="PF25534"/>
    </source>
</evidence>
<gene>
    <name evidence="3" type="ORF">BP5796_03475</name>
</gene>
<dbReference type="EMBL" id="PDLN01000004">
    <property type="protein sequence ID" value="RDW87781.1"/>
    <property type="molecule type" value="Genomic_DNA"/>
</dbReference>
<protein>
    <recommendedName>
        <fullName evidence="2">DUF7918 domain-containing protein</fullName>
    </recommendedName>
</protein>
<evidence type="ECO:0000313" key="3">
    <source>
        <dbReference type="EMBL" id="RDW87781.1"/>
    </source>
</evidence>
<dbReference type="AlphaFoldDB" id="A0A3D8SNM1"/>